<reference evidence="1 2" key="1">
    <citation type="submission" date="2019-02" db="EMBL/GenBank/DDBJ databases">
        <title>Genomic Encyclopedia of Type Strains, Phase IV (KMG-IV): sequencing the most valuable type-strain genomes for metagenomic binning, comparative biology and taxonomic classification.</title>
        <authorList>
            <person name="Goeker M."/>
        </authorList>
    </citation>
    <scope>NUCLEOTIDE SEQUENCE [LARGE SCALE GENOMIC DNA]</scope>
    <source>
        <strain evidence="1 2">DSM 23814</strain>
    </source>
</reference>
<evidence type="ECO:0000313" key="2">
    <source>
        <dbReference type="Proteomes" id="UP000293398"/>
    </source>
</evidence>
<protein>
    <submittedName>
        <fullName evidence="1">Uncharacterized protein</fullName>
    </submittedName>
</protein>
<keyword evidence="2" id="KW-1185">Reference proteome</keyword>
<dbReference type="Proteomes" id="UP000293398">
    <property type="component" value="Unassembled WGS sequence"/>
</dbReference>
<name>A0A4Q7V944_9BURK</name>
<organism evidence="1 2">
    <name type="scientific">Advenella incenata</name>
    <dbReference type="NCBI Taxonomy" id="267800"/>
    <lineage>
        <taxon>Bacteria</taxon>
        <taxon>Pseudomonadati</taxon>
        <taxon>Pseudomonadota</taxon>
        <taxon>Betaproteobacteria</taxon>
        <taxon>Burkholderiales</taxon>
        <taxon>Alcaligenaceae</taxon>
    </lineage>
</organism>
<gene>
    <name evidence="1" type="ORF">EV681_3947</name>
</gene>
<dbReference type="AlphaFoldDB" id="A0A4Q7V944"/>
<comment type="caution">
    <text evidence="1">The sequence shown here is derived from an EMBL/GenBank/DDBJ whole genome shotgun (WGS) entry which is preliminary data.</text>
</comment>
<proteinExistence type="predicted"/>
<accession>A0A4Q7V944</accession>
<dbReference type="EMBL" id="SHKO01000004">
    <property type="protein sequence ID" value="RZT92040.1"/>
    <property type="molecule type" value="Genomic_DNA"/>
</dbReference>
<evidence type="ECO:0000313" key="1">
    <source>
        <dbReference type="EMBL" id="RZT92040.1"/>
    </source>
</evidence>
<sequence>MPVYFLASGKKKDRILSGTKMRSLLNYQLKFNGL</sequence>